<dbReference type="EMBL" id="JBHSJJ010000008">
    <property type="protein sequence ID" value="MFC4872971.1"/>
    <property type="molecule type" value="Genomic_DNA"/>
</dbReference>
<comment type="caution">
    <text evidence="1">The sequence shown here is derived from an EMBL/GenBank/DDBJ whole genome shotgun (WGS) entry which is preliminary data.</text>
</comment>
<evidence type="ECO:0000313" key="2">
    <source>
        <dbReference type="Proteomes" id="UP001595818"/>
    </source>
</evidence>
<dbReference type="SUPFAM" id="SSF47789">
    <property type="entry name" value="C-terminal domain of RNA polymerase alpha subunit"/>
    <property type="match status" value="1"/>
</dbReference>
<accession>A0ABV9T2P7</accession>
<dbReference type="Gene3D" id="1.10.150.20">
    <property type="entry name" value="5' to 3' exonuclease, C-terminal subdomain"/>
    <property type="match status" value="1"/>
</dbReference>
<evidence type="ECO:0000313" key="1">
    <source>
        <dbReference type="EMBL" id="MFC4872971.1"/>
    </source>
</evidence>
<reference evidence="2" key="1">
    <citation type="journal article" date="2019" name="Int. J. Syst. Evol. Microbiol.">
        <title>The Global Catalogue of Microorganisms (GCM) 10K type strain sequencing project: providing services to taxonomists for standard genome sequencing and annotation.</title>
        <authorList>
            <consortium name="The Broad Institute Genomics Platform"/>
            <consortium name="The Broad Institute Genome Sequencing Center for Infectious Disease"/>
            <person name="Wu L."/>
            <person name="Ma J."/>
        </authorList>
    </citation>
    <scope>NUCLEOTIDE SEQUENCE [LARGE SCALE GENOMIC DNA]</scope>
    <source>
        <strain evidence="2">CGMCC 4.7466</strain>
    </source>
</reference>
<gene>
    <name evidence="1" type="ORF">ACFPFU_14835</name>
</gene>
<dbReference type="NCBIfam" id="NF005841">
    <property type="entry name" value="PRK07758.1"/>
    <property type="match status" value="1"/>
</dbReference>
<dbReference type="Proteomes" id="UP001595818">
    <property type="component" value="Unassembled WGS sequence"/>
</dbReference>
<organism evidence="1 2">
    <name type="scientific">Negadavirga shengliensis</name>
    <dbReference type="NCBI Taxonomy" id="1389218"/>
    <lineage>
        <taxon>Bacteria</taxon>
        <taxon>Pseudomonadati</taxon>
        <taxon>Bacteroidota</taxon>
        <taxon>Cytophagia</taxon>
        <taxon>Cytophagales</taxon>
        <taxon>Cyclobacteriaceae</taxon>
        <taxon>Negadavirga</taxon>
    </lineage>
</organism>
<keyword evidence="2" id="KW-1185">Reference proteome</keyword>
<proteinExistence type="predicted"/>
<protein>
    <submittedName>
        <fullName evidence="1">RNA polymerase alpha subunit C-terminal domain-containing protein</fullName>
    </submittedName>
</protein>
<sequence length="115" mass="12775">MVTLRACPKGHRYYKSSDCPTCPACEQERKPKEGFLSLLAAPARRALENMGIYSLEKLAEYREAEIIRLHGMGPSTLPKLRKALAENGLAFRNDDYLGKGDECAQIFGQKRGGSL</sequence>
<name>A0ABV9T2P7_9BACT</name>
<dbReference type="RefSeq" id="WP_377065553.1">
    <property type="nucleotide sequence ID" value="NZ_JBHSJJ010000008.1"/>
</dbReference>